<evidence type="ECO:0000313" key="3">
    <source>
        <dbReference type="EMBL" id="AWM13483.1"/>
    </source>
</evidence>
<proteinExistence type="predicted"/>
<reference evidence="3 4" key="1">
    <citation type="submission" date="2018-05" db="EMBL/GenBank/DDBJ databases">
        <title>Flavobacterium sp. MEBiC07310.</title>
        <authorList>
            <person name="Baek K."/>
        </authorList>
    </citation>
    <scope>NUCLEOTIDE SEQUENCE [LARGE SCALE GENOMIC DNA]</scope>
    <source>
        <strain evidence="3 4">MEBiC07310</strain>
    </source>
</reference>
<evidence type="ECO:0000256" key="2">
    <source>
        <dbReference type="SAM" id="SignalP"/>
    </source>
</evidence>
<feature type="region of interest" description="Disordered" evidence="1">
    <location>
        <begin position="29"/>
        <end position="48"/>
    </location>
</feature>
<feature type="chain" id="PRO_5015956677" description="DUF481 domain-containing protein" evidence="2">
    <location>
        <begin position="22"/>
        <end position="268"/>
    </location>
</feature>
<accession>A0A2U8QTJ0</accession>
<protein>
    <recommendedName>
        <fullName evidence="5">DUF481 domain-containing protein</fullName>
    </recommendedName>
</protein>
<feature type="signal peptide" evidence="2">
    <location>
        <begin position="1"/>
        <end position="21"/>
    </location>
</feature>
<evidence type="ECO:0000256" key="1">
    <source>
        <dbReference type="SAM" id="MobiDB-lite"/>
    </source>
</evidence>
<sequence length="268" mass="31725">MKKVFLIFLLLLFLSFQVSLSQNKIDRSKKELKAAKEEPETKKRTTADDRKEMPLVGKVFMYMTWGVFKYVVIGNYNSEEHLGNYVNRHPFQEQTLGNYTALKKERNFQFLVSENLLYSNSNLFANRLTLKYRPFSHFYFKTDFHQLFERNPISHTQDQLSLFQFNLMYDRIRFQEFNFGWNIGLTYIGNDIKQAGLNLGIHFDTFLIKNISFSGDLNWSSMNSIPVNTYTFKGNYHFRKNVCSFGFEHLKIGTPQYNFVTLGIGHYF</sequence>
<gene>
    <name evidence="3" type="ORF">DI487_06165</name>
</gene>
<evidence type="ECO:0000313" key="4">
    <source>
        <dbReference type="Proteomes" id="UP000245429"/>
    </source>
</evidence>
<evidence type="ECO:0008006" key="5">
    <source>
        <dbReference type="Google" id="ProtNLM"/>
    </source>
</evidence>
<organism evidence="3 4">
    <name type="scientific">Flavobacterium sediminis</name>
    <dbReference type="NCBI Taxonomy" id="2201181"/>
    <lineage>
        <taxon>Bacteria</taxon>
        <taxon>Pseudomonadati</taxon>
        <taxon>Bacteroidota</taxon>
        <taxon>Flavobacteriia</taxon>
        <taxon>Flavobacteriales</taxon>
        <taxon>Flavobacteriaceae</taxon>
        <taxon>Flavobacterium</taxon>
    </lineage>
</organism>
<dbReference type="EMBL" id="CP029463">
    <property type="protein sequence ID" value="AWM13483.1"/>
    <property type="molecule type" value="Genomic_DNA"/>
</dbReference>
<dbReference type="AlphaFoldDB" id="A0A2U8QTJ0"/>
<dbReference type="RefSeq" id="WP_109568851.1">
    <property type="nucleotide sequence ID" value="NZ_CP029463.1"/>
</dbReference>
<dbReference type="Proteomes" id="UP000245429">
    <property type="component" value="Chromosome"/>
</dbReference>
<dbReference type="OrthoDB" id="1323375at2"/>
<dbReference type="KEGG" id="fse:DI487_06165"/>
<name>A0A2U8QTJ0_9FLAO</name>
<keyword evidence="4" id="KW-1185">Reference proteome</keyword>
<keyword evidence="2" id="KW-0732">Signal</keyword>